<dbReference type="EMBL" id="RJVU01043279">
    <property type="protein sequence ID" value="ROL44894.1"/>
    <property type="molecule type" value="Genomic_DNA"/>
</dbReference>
<evidence type="ECO:0000313" key="2">
    <source>
        <dbReference type="Proteomes" id="UP000281406"/>
    </source>
</evidence>
<dbReference type="Proteomes" id="UP000281406">
    <property type="component" value="Unassembled WGS sequence"/>
</dbReference>
<name>A0A3N0YFM2_ANAGA</name>
<comment type="caution">
    <text evidence="1">The sequence shown here is derived from an EMBL/GenBank/DDBJ whole genome shotgun (WGS) entry which is preliminary data.</text>
</comment>
<gene>
    <name evidence="1" type="ORF">DPX16_9106</name>
</gene>
<sequence>MGKRKDLSEFDKDQIVMARRLGQSFSKTAALVGCSWSAVVSIYQKWSKEGTVVNWRQGHGQPRLIDARGEQRARSNRRATVAQIAQEVNAGSNRKYPNAHCCLLVRDLVIHVSYAVSSYRRALPSICVGPDECQRRYRAQPNECSLGFSLSPGPSVLGRGWLLTFIGN</sequence>
<dbReference type="AlphaFoldDB" id="A0A3N0YFM2"/>
<proteinExistence type="predicted"/>
<evidence type="ECO:0008006" key="3">
    <source>
        <dbReference type="Google" id="ProtNLM"/>
    </source>
</evidence>
<dbReference type="InterPro" id="IPR036388">
    <property type="entry name" value="WH-like_DNA-bd_sf"/>
</dbReference>
<protein>
    <recommendedName>
        <fullName evidence="3">Tc3 transposase DNA binding domain-containing protein</fullName>
    </recommendedName>
</protein>
<dbReference type="Gene3D" id="1.10.10.10">
    <property type="entry name" value="Winged helix-like DNA-binding domain superfamily/Winged helix DNA-binding domain"/>
    <property type="match status" value="1"/>
</dbReference>
<dbReference type="SUPFAM" id="SSF46689">
    <property type="entry name" value="Homeodomain-like"/>
    <property type="match status" value="1"/>
</dbReference>
<reference evidence="1 2" key="1">
    <citation type="submission" date="2018-10" db="EMBL/GenBank/DDBJ databases">
        <title>Genome assembly for a Yunnan-Guizhou Plateau 3E fish, Anabarilius grahami (Regan), and its evolutionary and genetic applications.</title>
        <authorList>
            <person name="Jiang W."/>
        </authorList>
    </citation>
    <scope>NUCLEOTIDE SEQUENCE [LARGE SCALE GENOMIC DNA]</scope>
    <source>
        <strain evidence="1">AG-KIZ</strain>
        <tissue evidence="1">Muscle</tissue>
    </source>
</reference>
<evidence type="ECO:0000313" key="1">
    <source>
        <dbReference type="EMBL" id="ROL44894.1"/>
    </source>
</evidence>
<keyword evidence="2" id="KW-1185">Reference proteome</keyword>
<dbReference type="OrthoDB" id="10045182at2759"/>
<accession>A0A3N0YFM2</accession>
<organism evidence="1 2">
    <name type="scientific">Anabarilius grahami</name>
    <name type="common">Kanglang fish</name>
    <name type="synonym">Barilius grahami</name>
    <dbReference type="NCBI Taxonomy" id="495550"/>
    <lineage>
        <taxon>Eukaryota</taxon>
        <taxon>Metazoa</taxon>
        <taxon>Chordata</taxon>
        <taxon>Craniata</taxon>
        <taxon>Vertebrata</taxon>
        <taxon>Euteleostomi</taxon>
        <taxon>Actinopterygii</taxon>
        <taxon>Neopterygii</taxon>
        <taxon>Teleostei</taxon>
        <taxon>Ostariophysi</taxon>
        <taxon>Cypriniformes</taxon>
        <taxon>Xenocyprididae</taxon>
        <taxon>Xenocypridinae</taxon>
        <taxon>Xenocypridinae incertae sedis</taxon>
        <taxon>Anabarilius</taxon>
    </lineage>
</organism>
<dbReference type="InterPro" id="IPR009057">
    <property type="entry name" value="Homeodomain-like_sf"/>
</dbReference>